<sequence precursor="true">MKKATLLLAGLMALASGNALAADNAQQQDPSKQPLEKVAPYPKAEKGMTRQVIWLPKQENEHDYKVELMIGKTMEVDCNTRGLGGKLETKTLSGWGYNYLVIDKLTGPVSTMMACPDGTKKQAFVTAHLGDNALQRYNSKLPLVIYAPKDAQVKFRIWKAEEKVQDAQPQ</sequence>
<keyword evidence="3 7" id="KW-0732">Signal</keyword>
<evidence type="ECO:0000256" key="3">
    <source>
        <dbReference type="ARBA" id="ARBA00022729"/>
    </source>
</evidence>
<evidence type="ECO:0000256" key="7">
    <source>
        <dbReference type="HAMAP-Rule" id="MF_00706"/>
    </source>
</evidence>
<organism evidence="8 9">
    <name type="scientific">Jejubacter calystegiae</name>
    <dbReference type="NCBI Taxonomy" id="2579935"/>
    <lineage>
        <taxon>Bacteria</taxon>
        <taxon>Pseudomonadati</taxon>
        <taxon>Pseudomonadota</taxon>
        <taxon>Gammaproteobacteria</taxon>
        <taxon>Enterobacterales</taxon>
        <taxon>Enterobacteriaceae</taxon>
        <taxon>Jejubacter</taxon>
    </lineage>
</organism>
<gene>
    <name evidence="7 8" type="primary">eco</name>
    <name evidence="8" type="ORF">FEM41_07620</name>
</gene>
<keyword evidence="9" id="KW-1185">Reference proteome</keyword>
<reference evidence="8 9" key="1">
    <citation type="submission" date="2019-05" db="EMBL/GenBank/DDBJ databases">
        <title>Complete genome sequence of Izhakiella calystegiae KSNA2, an endophyte isolated from beach morning glory (Calystegia soldanella).</title>
        <authorList>
            <person name="Jiang L."/>
            <person name="Jeong J.C."/>
            <person name="Kim C.Y."/>
            <person name="Kim D.H."/>
            <person name="Kim S.W."/>
            <person name="Lee j."/>
        </authorList>
    </citation>
    <scope>NUCLEOTIDE SEQUENCE [LARGE SCALE GENOMIC DNA]</scope>
    <source>
        <strain evidence="8 9">KSNA2</strain>
    </source>
</reference>
<feature type="site" description="Reactive bond" evidence="7">
    <location>
        <begin position="112"/>
        <end position="113"/>
    </location>
</feature>
<dbReference type="KEGG" id="izh:FEM41_07620"/>
<dbReference type="InterPro" id="IPR005658">
    <property type="entry name" value="Prot_inh_ecotin"/>
</dbReference>
<dbReference type="PANTHER" id="PTHR35890:SF3">
    <property type="entry name" value="ECOTIN"/>
    <property type="match status" value="1"/>
</dbReference>
<dbReference type="PANTHER" id="PTHR35890">
    <property type="match status" value="1"/>
</dbReference>
<dbReference type="Gene3D" id="2.60.40.550">
    <property type="entry name" value="Ecotin"/>
    <property type="match status" value="1"/>
</dbReference>
<evidence type="ECO:0000256" key="6">
    <source>
        <dbReference type="ARBA" id="ARBA00023157"/>
    </source>
</evidence>
<keyword evidence="6 7" id="KW-1015">Disulfide bond</keyword>
<evidence type="ECO:0000256" key="1">
    <source>
        <dbReference type="ARBA" id="ARBA00010558"/>
    </source>
</evidence>
<dbReference type="GO" id="GO:0004867">
    <property type="term" value="F:serine-type endopeptidase inhibitor activity"/>
    <property type="evidence" value="ECO:0007669"/>
    <property type="project" value="UniProtKB-UniRule"/>
</dbReference>
<keyword evidence="5 7" id="KW-0722">Serine protease inhibitor</keyword>
<comment type="subunit">
    <text evidence="7">Homodimer.</text>
</comment>
<dbReference type="PIRSF" id="PIRSF006865">
    <property type="entry name" value="Prot_inh_ecotin"/>
    <property type="match status" value="1"/>
</dbReference>
<feature type="disulfide bond" evidence="7">
    <location>
        <begin position="78"/>
        <end position="115"/>
    </location>
</feature>
<dbReference type="OrthoDB" id="997196at2"/>
<evidence type="ECO:0000256" key="2">
    <source>
        <dbReference type="ARBA" id="ARBA00022690"/>
    </source>
</evidence>
<comment type="function">
    <text evidence="7">General inhibitor of pancreatic serine proteases: inhibits chymotrypsin, trypsin, elastases, factor X, kallikrein as well as a variety of other proteases.</text>
</comment>
<comment type="similarity">
    <text evidence="1 7">Belongs to the protease inhibitor I11 (ecotin) family.</text>
</comment>
<dbReference type="RefSeq" id="WP_138095412.1">
    <property type="nucleotide sequence ID" value="NZ_CP040428.1"/>
</dbReference>
<dbReference type="Proteomes" id="UP000302163">
    <property type="component" value="Chromosome"/>
</dbReference>
<name>A0A4P8YFZ6_9ENTR</name>
<dbReference type="EMBL" id="CP040428">
    <property type="protein sequence ID" value="QCT19529.1"/>
    <property type="molecule type" value="Genomic_DNA"/>
</dbReference>
<evidence type="ECO:0000256" key="4">
    <source>
        <dbReference type="ARBA" id="ARBA00022764"/>
    </source>
</evidence>
<keyword evidence="4 7" id="KW-0574">Periplasm</keyword>
<dbReference type="Gene3D" id="4.10.1230.10">
    <property type="entry name" value="Ecotin, trypsin inhibitor"/>
    <property type="match status" value="1"/>
</dbReference>
<accession>A0A4P8YFZ6</accession>
<dbReference type="HAMAP" id="MF_00706">
    <property type="entry name" value="Ecotin"/>
    <property type="match status" value="1"/>
</dbReference>
<dbReference type="NCBIfam" id="NF002987">
    <property type="entry name" value="PRK03719.1"/>
    <property type="match status" value="1"/>
</dbReference>
<dbReference type="GO" id="GO:0042597">
    <property type="term" value="C:periplasmic space"/>
    <property type="evidence" value="ECO:0007669"/>
    <property type="project" value="UniProtKB-SubCell"/>
</dbReference>
<dbReference type="Pfam" id="PF03974">
    <property type="entry name" value="Ecotin"/>
    <property type="match status" value="1"/>
</dbReference>
<dbReference type="InterPro" id="IPR023084">
    <property type="entry name" value="Prot_inh_ecotin_gammaproteobac"/>
</dbReference>
<dbReference type="AlphaFoldDB" id="A0A4P8YFZ6"/>
<dbReference type="SUPFAM" id="SSF49772">
    <property type="entry name" value="Ecotin, trypsin inhibitor"/>
    <property type="match status" value="1"/>
</dbReference>
<feature type="chain" id="PRO_5021052513" description="Ecotin" evidence="7">
    <location>
        <begin position="22"/>
        <end position="170"/>
    </location>
</feature>
<protein>
    <recommendedName>
        <fullName evidence="7">Ecotin</fullName>
    </recommendedName>
</protein>
<feature type="signal peptide" evidence="7">
    <location>
        <begin position="1"/>
        <end position="21"/>
    </location>
</feature>
<evidence type="ECO:0000313" key="8">
    <source>
        <dbReference type="EMBL" id="QCT19529.1"/>
    </source>
</evidence>
<dbReference type="InterPro" id="IPR036198">
    <property type="entry name" value="Ecotin_sf"/>
</dbReference>
<comment type="subcellular location">
    <subcellularLocation>
        <location evidence="7">Periplasm</location>
    </subcellularLocation>
</comment>
<keyword evidence="2 7" id="KW-0646">Protease inhibitor</keyword>
<evidence type="ECO:0000256" key="5">
    <source>
        <dbReference type="ARBA" id="ARBA00022900"/>
    </source>
</evidence>
<evidence type="ECO:0000313" key="9">
    <source>
        <dbReference type="Proteomes" id="UP000302163"/>
    </source>
</evidence>
<dbReference type="InterPro" id="IPR027438">
    <property type="entry name" value="Ecotin_C"/>
</dbReference>
<proteinExistence type="inferred from homology"/>